<reference evidence="1" key="1">
    <citation type="submission" date="2013-08" db="EMBL/GenBank/DDBJ databases">
        <authorList>
            <person name="Mendez C."/>
            <person name="Richter M."/>
            <person name="Ferrer M."/>
            <person name="Sanchez J."/>
        </authorList>
    </citation>
    <scope>NUCLEOTIDE SEQUENCE</scope>
</reference>
<sequence>QRSFKLDASSALELRCGRREGARRADVLVQAWMMIRGDRLKQFPAPQSFMPGRRGNCPARIFIAR</sequence>
<evidence type="ECO:0000313" key="1">
    <source>
        <dbReference type="EMBL" id="EQD26087.1"/>
    </source>
</evidence>
<proteinExistence type="predicted"/>
<dbReference type="EMBL" id="AUZZ01011474">
    <property type="protein sequence ID" value="EQD26087.1"/>
    <property type="molecule type" value="Genomic_DNA"/>
</dbReference>
<organism evidence="1">
    <name type="scientific">mine drainage metagenome</name>
    <dbReference type="NCBI Taxonomy" id="410659"/>
    <lineage>
        <taxon>unclassified sequences</taxon>
        <taxon>metagenomes</taxon>
        <taxon>ecological metagenomes</taxon>
    </lineage>
</organism>
<comment type="caution">
    <text evidence="1">The sequence shown here is derived from an EMBL/GenBank/DDBJ whole genome shotgun (WGS) entry which is preliminary data.</text>
</comment>
<reference evidence="1" key="2">
    <citation type="journal article" date="2014" name="ISME J.">
        <title>Microbial stratification in low pH oxic and suboxic macroscopic growths along an acid mine drainage.</title>
        <authorList>
            <person name="Mendez-Garcia C."/>
            <person name="Mesa V."/>
            <person name="Sprenger R.R."/>
            <person name="Richter M."/>
            <person name="Diez M.S."/>
            <person name="Solano J."/>
            <person name="Bargiela R."/>
            <person name="Golyshina O.V."/>
            <person name="Manteca A."/>
            <person name="Ramos J.L."/>
            <person name="Gallego J.R."/>
            <person name="Llorente I."/>
            <person name="Martins Dos Santos V.A."/>
            <person name="Jensen O.N."/>
            <person name="Pelaez A.I."/>
            <person name="Sanchez J."/>
            <person name="Ferrer M."/>
        </authorList>
    </citation>
    <scope>NUCLEOTIDE SEQUENCE</scope>
</reference>
<feature type="non-terminal residue" evidence="1">
    <location>
        <position position="1"/>
    </location>
</feature>
<dbReference type="AlphaFoldDB" id="T0Y248"/>
<gene>
    <name evidence="1" type="ORF">B2A_15783</name>
</gene>
<protein>
    <submittedName>
        <fullName evidence="1">Ribonuclease I</fullName>
    </submittedName>
</protein>
<accession>T0Y248</accession>
<name>T0Y248_9ZZZZ</name>